<evidence type="ECO:0008006" key="4">
    <source>
        <dbReference type="Google" id="ProtNLM"/>
    </source>
</evidence>
<keyword evidence="1" id="KW-0732">Signal</keyword>
<evidence type="ECO:0000256" key="1">
    <source>
        <dbReference type="SAM" id="SignalP"/>
    </source>
</evidence>
<gene>
    <name evidence="2" type="ORF">PY649_18785</name>
</gene>
<comment type="caution">
    <text evidence="2">The sequence shown here is derived from an EMBL/GenBank/DDBJ whole genome shotgun (WGS) entry which is preliminary data.</text>
</comment>
<dbReference type="EMBL" id="JARFYM010000015">
    <property type="protein sequence ID" value="MDL2400956.1"/>
    <property type="molecule type" value="Genomic_DNA"/>
</dbReference>
<proteinExistence type="predicted"/>
<name>A0ABT7JX81_9HYPH</name>
<sequence length="704" mass="77546">MRSVVSASLVLLVAALLLSGSALSAWVIVDAGRVHRFGTRLTHRDGRLVHTSACTDNDRCDRLTGCVAPARPLEPLAEALPDDEAHRRYVEDLKAFQRCRHLAQFRGNIDQTDIKVVSAAATASPAEVISFAEIANRWNGDFLWEPASASTDIITRFGDEARSVLGPIPDIDCSEGEAKVIPLEIDGDIVDLKPNLSIAGSPLQFEHRDTAGNIVRWSTEIAACDKPSLAGNVTYCGMNSRMSRKMAGSVEWVSLCRKSSPHLEIDPEPYWQKGNPTFARLGMIGFNRQSGEIVFFDGSKDRHDFDWTQTFIPPGGRSYADVNGRATAARLYDPTFQIQCSACHDNKSPYVIDPNIGLARIGYQGGAKGERAAAFSLDDYIPKMTRSEQLPFRVIGSAYTATYTADLARAKTFRDPSGNCTECHTLTTQMTGQRFAADAVGRDPVVASPSWTQVVSVRAELIKLSEINAHRTEWVRQSGPGKIHPWMVPRDGGNVAARGSEISEEDWRQLSNCIWEAGGEECHYRPLFTPCPAPSTQSGEDRSQPTDISSVVLPMPTKEAGADRILRLNWRYLNEYGGVPQRDDVRFNIAIKSTPIPSSGEAPLASEYPTVVEAKDDNFDPVVGNVGTSGTALFVGNMSYFGHKRFTEPTPSATPREFRADLPAKCNRRYLARILPKRFCFDQSGVKYADEGYLLYADIRCDRP</sequence>
<evidence type="ECO:0000313" key="2">
    <source>
        <dbReference type="EMBL" id="MDL2400956.1"/>
    </source>
</evidence>
<protein>
    <recommendedName>
        <fullName evidence="4">Cytochrome c domain-containing protein</fullName>
    </recommendedName>
</protein>
<feature type="signal peptide" evidence="1">
    <location>
        <begin position="1"/>
        <end position="24"/>
    </location>
</feature>
<evidence type="ECO:0000313" key="3">
    <source>
        <dbReference type="Proteomes" id="UP001172645"/>
    </source>
</evidence>
<organism evidence="2 3">
    <name type="scientific">Rhizobium mayense</name>
    <dbReference type="NCBI Taxonomy" id="1312184"/>
    <lineage>
        <taxon>Bacteria</taxon>
        <taxon>Pseudomonadati</taxon>
        <taxon>Pseudomonadota</taxon>
        <taxon>Alphaproteobacteria</taxon>
        <taxon>Hyphomicrobiales</taxon>
        <taxon>Rhizobiaceae</taxon>
        <taxon>Rhizobium/Agrobacterium group</taxon>
        <taxon>Rhizobium</taxon>
    </lineage>
</organism>
<reference evidence="2" key="1">
    <citation type="submission" date="2023-06" db="EMBL/GenBank/DDBJ databases">
        <title>Phylogenetic Diversity of Rhizobium strains.</title>
        <authorList>
            <person name="Moura F.T."/>
            <person name="Helene L.C.F."/>
            <person name="Hungria M."/>
        </authorList>
    </citation>
    <scope>NUCLEOTIDE SEQUENCE</scope>
    <source>
        <strain evidence="2">CCGE526</strain>
    </source>
</reference>
<keyword evidence="3" id="KW-1185">Reference proteome</keyword>
<feature type="chain" id="PRO_5046863242" description="Cytochrome c domain-containing protein" evidence="1">
    <location>
        <begin position="25"/>
        <end position="704"/>
    </location>
</feature>
<accession>A0ABT7JX81</accession>
<dbReference type="Proteomes" id="UP001172645">
    <property type="component" value="Unassembled WGS sequence"/>
</dbReference>
<dbReference type="RefSeq" id="WP_285870118.1">
    <property type="nucleotide sequence ID" value="NZ_JARFYM010000015.1"/>
</dbReference>